<evidence type="ECO:0000313" key="3">
    <source>
        <dbReference type="EMBL" id="GAG56752.1"/>
    </source>
</evidence>
<organism evidence="3">
    <name type="scientific">marine sediment metagenome</name>
    <dbReference type="NCBI Taxonomy" id="412755"/>
    <lineage>
        <taxon>unclassified sequences</taxon>
        <taxon>metagenomes</taxon>
        <taxon>ecological metagenomes</taxon>
    </lineage>
</organism>
<dbReference type="InterPro" id="IPR008969">
    <property type="entry name" value="CarboxyPept-like_regulatory"/>
</dbReference>
<proteinExistence type="predicted"/>
<dbReference type="Pfam" id="PF07715">
    <property type="entry name" value="Plug"/>
    <property type="match status" value="1"/>
</dbReference>
<dbReference type="AlphaFoldDB" id="X0ZEY1"/>
<evidence type="ECO:0000256" key="1">
    <source>
        <dbReference type="ARBA" id="ARBA00022729"/>
    </source>
</evidence>
<dbReference type="PROSITE" id="PS52016">
    <property type="entry name" value="TONB_DEPENDENT_REC_3"/>
    <property type="match status" value="1"/>
</dbReference>
<dbReference type="InterPro" id="IPR037066">
    <property type="entry name" value="Plug_dom_sf"/>
</dbReference>
<dbReference type="Gene3D" id="2.60.40.1120">
    <property type="entry name" value="Carboxypeptidase-like, regulatory domain"/>
    <property type="match status" value="1"/>
</dbReference>
<dbReference type="Gene3D" id="2.170.130.10">
    <property type="entry name" value="TonB-dependent receptor, plug domain"/>
    <property type="match status" value="1"/>
</dbReference>
<dbReference type="InterPro" id="IPR039426">
    <property type="entry name" value="TonB-dep_rcpt-like"/>
</dbReference>
<dbReference type="GO" id="GO:0009279">
    <property type="term" value="C:cell outer membrane"/>
    <property type="evidence" value="ECO:0007669"/>
    <property type="project" value="TreeGrafter"/>
</dbReference>
<keyword evidence="1" id="KW-0732">Signal</keyword>
<name>X0ZEY1_9ZZZZ</name>
<dbReference type="GO" id="GO:0015344">
    <property type="term" value="F:siderophore uptake transmembrane transporter activity"/>
    <property type="evidence" value="ECO:0007669"/>
    <property type="project" value="TreeGrafter"/>
</dbReference>
<evidence type="ECO:0000259" key="2">
    <source>
        <dbReference type="Pfam" id="PF07715"/>
    </source>
</evidence>
<dbReference type="EMBL" id="BART01007360">
    <property type="protein sequence ID" value="GAG56752.1"/>
    <property type="molecule type" value="Genomic_DNA"/>
</dbReference>
<dbReference type="GO" id="GO:0044718">
    <property type="term" value="P:siderophore transmembrane transport"/>
    <property type="evidence" value="ECO:0007669"/>
    <property type="project" value="TreeGrafter"/>
</dbReference>
<dbReference type="PANTHER" id="PTHR30069">
    <property type="entry name" value="TONB-DEPENDENT OUTER MEMBRANE RECEPTOR"/>
    <property type="match status" value="1"/>
</dbReference>
<comment type="caution">
    <text evidence="3">The sequence shown here is derived from an EMBL/GenBank/DDBJ whole genome shotgun (WGS) entry which is preliminary data.</text>
</comment>
<dbReference type="InterPro" id="IPR012910">
    <property type="entry name" value="Plug_dom"/>
</dbReference>
<dbReference type="SUPFAM" id="SSF56935">
    <property type="entry name" value="Porins"/>
    <property type="match status" value="1"/>
</dbReference>
<sequence length="293" mass="32297">MKIQRNILLVSLFVLLFSVSLLYSGITGKIAGRVIDQSNGEPLPFANILILETTMGTVTDLHGDYFIINIPPGVYNVQARMMGYNNITVTNVKVEIDQTSVVNFELPMEVIKMPETVVYGKKIIEPDVTYSKSEITGQEIERMAVSDPIEALLTNTSMVVDPSRREIHVRGGRGGEVLYLIDGMEVRDPLVGGGLGIRVDDTEVNQMEIITGGFNAEYGNSQSGIVNIVTREGSIHEHSAKLSYKNDHILMEQDFDHYGRAKNSYNNDRTAFSVGGPEPITKHILPAMGVKVP</sequence>
<dbReference type="Pfam" id="PF13715">
    <property type="entry name" value="CarbopepD_reg_2"/>
    <property type="match status" value="1"/>
</dbReference>
<dbReference type="PANTHER" id="PTHR30069:SF29">
    <property type="entry name" value="HEMOGLOBIN AND HEMOGLOBIN-HAPTOGLOBIN-BINDING PROTEIN 1-RELATED"/>
    <property type="match status" value="1"/>
</dbReference>
<gene>
    <name evidence="3" type="ORF">S01H4_16763</name>
</gene>
<accession>X0ZEY1</accession>
<dbReference type="SUPFAM" id="SSF49464">
    <property type="entry name" value="Carboxypeptidase regulatory domain-like"/>
    <property type="match status" value="1"/>
</dbReference>
<protein>
    <recommendedName>
        <fullName evidence="2">TonB-dependent receptor plug domain-containing protein</fullName>
    </recommendedName>
</protein>
<reference evidence="3" key="1">
    <citation type="journal article" date="2014" name="Front. Microbiol.">
        <title>High frequency of phylogenetically diverse reductive dehalogenase-homologous genes in deep subseafloor sedimentary metagenomes.</title>
        <authorList>
            <person name="Kawai M."/>
            <person name="Futagami T."/>
            <person name="Toyoda A."/>
            <person name="Takaki Y."/>
            <person name="Nishi S."/>
            <person name="Hori S."/>
            <person name="Arai W."/>
            <person name="Tsubouchi T."/>
            <person name="Morono Y."/>
            <person name="Uchiyama I."/>
            <person name="Ito T."/>
            <person name="Fujiyama A."/>
            <person name="Inagaki F."/>
            <person name="Takami H."/>
        </authorList>
    </citation>
    <scope>NUCLEOTIDE SEQUENCE</scope>
    <source>
        <strain evidence="3">Expedition CK06-06</strain>
    </source>
</reference>
<feature type="non-terminal residue" evidence="3">
    <location>
        <position position="293"/>
    </location>
</feature>
<feature type="domain" description="TonB-dependent receptor plug" evidence="2">
    <location>
        <begin position="127"/>
        <end position="224"/>
    </location>
</feature>